<evidence type="ECO:0000259" key="9">
    <source>
        <dbReference type="Pfam" id="PF15711"/>
    </source>
</evidence>
<evidence type="ECO:0000256" key="6">
    <source>
        <dbReference type="ARBA" id="ARBA00023157"/>
    </source>
</evidence>
<name>A0AAV6GMQ0_9TELE</name>
<dbReference type="GO" id="GO:0005576">
    <property type="term" value="C:extracellular region"/>
    <property type="evidence" value="ECO:0007669"/>
    <property type="project" value="UniProtKB-SubCell"/>
</dbReference>
<evidence type="ECO:0000256" key="4">
    <source>
        <dbReference type="ARBA" id="ARBA00022729"/>
    </source>
</evidence>
<comment type="caution">
    <text evidence="10">The sequence shown here is derived from an EMBL/GenBank/DDBJ whole genome shotgun (WGS) entry which is preliminary data.</text>
</comment>
<sequence>MQTIRKGQSGGGPLRRQDWKRLLIVLTTIALTWILVSYQSLLKMKVVNLLGDTEGFVQSDMFKKIYAETQDEVGRRMASLGLQRRSLDKPAPSKCGINTCPDGYFAFHLKSGVANILGPRICFEGNMLMSGVANNIGRGINIALLKGDTGEVLTTARFDMYDGKLEPVVDFLNAIKLNTIVLIASFDEPAHILTSQIRKLISDLGSTEILTLASRDSWVFAGARGVIGKSPFEQVIKSDKSNNKYGGWPETANVGGCFPQNPYKKKLNNDDLNIKL</sequence>
<evidence type="ECO:0000313" key="11">
    <source>
        <dbReference type="Proteomes" id="UP000823561"/>
    </source>
</evidence>
<reference evidence="10" key="1">
    <citation type="submission" date="2020-10" db="EMBL/GenBank/DDBJ databases">
        <title>Chromosome-scale genome assembly of the Allis shad, Alosa alosa.</title>
        <authorList>
            <person name="Margot Z."/>
            <person name="Christophe K."/>
            <person name="Cabau C."/>
            <person name="Louis A."/>
            <person name="Berthelot C."/>
            <person name="Parey E."/>
            <person name="Roest Crollius H."/>
            <person name="Montfort J."/>
            <person name="Robinson-Rechavi M."/>
            <person name="Bucao C."/>
            <person name="Bouchez O."/>
            <person name="Gislard M."/>
            <person name="Lluch J."/>
            <person name="Milhes M."/>
            <person name="Lampietro C."/>
            <person name="Lopez Roques C."/>
            <person name="Donnadieu C."/>
            <person name="Braasch I."/>
            <person name="Desvignes T."/>
            <person name="Postlethwait J."/>
            <person name="Bobe J."/>
            <person name="Guiguen Y."/>
        </authorList>
    </citation>
    <scope>NUCLEOTIDE SEQUENCE</scope>
    <source>
        <strain evidence="10">M-15738</strain>
        <tissue evidence="10">Blood</tissue>
    </source>
</reference>
<comment type="similarity">
    <text evidence="2">Belongs to the FAM3 family.</text>
</comment>
<dbReference type="Proteomes" id="UP000823561">
    <property type="component" value="Chromosome 10"/>
</dbReference>
<keyword evidence="5 7" id="KW-0430">Lectin</keyword>
<dbReference type="InterPro" id="IPR039477">
    <property type="entry name" value="ILEI/PANDER_dom"/>
</dbReference>
<evidence type="ECO:0000256" key="5">
    <source>
        <dbReference type="ARBA" id="ARBA00022734"/>
    </source>
</evidence>
<dbReference type="PROSITE" id="PS52031">
    <property type="entry name" value="GG_LECTIN"/>
    <property type="match status" value="1"/>
</dbReference>
<gene>
    <name evidence="10" type="ORF">AALO_G00145320</name>
</gene>
<evidence type="ECO:0000313" key="10">
    <source>
        <dbReference type="EMBL" id="KAG5275252.1"/>
    </source>
</evidence>
<keyword evidence="11" id="KW-1185">Reference proteome</keyword>
<keyword evidence="4" id="KW-0732">Signal</keyword>
<dbReference type="EMBL" id="JADWDJ010000010">
    <property type="protein sequence ID" value="KAG5275252.1"/>
    <property type="molecule type" value="Genomic_DNA"/>
</dbReference>
<keyword evidence="6" id="KW-1015">Disulfide bond</keyword>
<evidence type="ECO:0000256" key="2">
    <source>
        <dbReference type="ARBA" id="ARBA00010905"/>
    </source>
</evidence>
<evidence type="ECO:0000256" key="3">
    <source>
        <dbReference type="ARBA" id="ARBA00022525"/>
    </source>
</evidence>
<proteinExistence type="inferred from homology"/>
<dbReference type="PANTHER" id="PTHR14592">
    <property type="entry name" value="UNCHARACTERIZED FAM3"/>
    <property type="match status" value="1"/>
</dbReference>
<keyword evidence="8" id="KW-0472">Membrane</keyword>
<dbReference type="AlphaFoldDB" id="A0AAV6GMQ0"/>
<keyword evidence="8" id="KW-1133">Transmembrane helix</keyword>
<dbReference type="Pfam" id="PF15711">
    <property type="entry name" value="ILEI"/>
    <property type="match status" value="1"/>
</dbReference>
<dbReference type="GO" id="GO:0030246">
    <property type="term" value="F:carbohydrate binding"/>
    <property type="evidence" value="ECO:0007669"/>
    <property type="project" value="UniProtKB-UniRule"/>
</dbReference>
<comment type="subcellular location">
    <subcellularLocation>
        <location evidence="1">Secreted</location>
    </subcellularLocation>
</comment>
<protein>
    <recommendedName>
        <fullName evidence="9">ILEI/PANDER domain-containing protein</fullName>
    </recommendedName>
</protein>
<evidence type="ECO:0000256" key="8">
    <source>
        <dbReference type="SAM" id="Phobius"/>
    </source>
</evidence>
<evidence type="ECO:0000256" key="1">
    <source>
        <dbReference type="ARBA" id="ARBA00004613"/>
    </source>
</evidence>
<evidence type="ECO:0000256" key="7">
    <source>
        <dbReference type="PROSITE-ProRule" id="PRU01375"/>
    </source>
</evidence>
<organism evidence="10 11">
    <name type="scientific">Alosa alosa</name>
    <name type="common">allis shad</name>
    <dbReference type="NCBI Taxonomy" id="278164"/>
    <lineage>
        <taxon>Eukaryota</taxon>
        <taxon>Metazoa</taxon>
        <taxon>Chordata</taxon>
        <taxon>Craniata</taxon>
        <taxon>Vertebrata</taxon>
        <taxon>Euteleostomi</taxon>
        <taxon>Actinopterygii</taxon>
        <taxon>Neopterygii</taxon>
        <taxon>Teleostei</taxon>
        <taxon>Clupei</taxon>
        <taxon>Clupeiformes</taxon>
        <taxon>Clupeoidei</taxon>
        <taxon>Clupeidae</taxon>
        <taxon>Alosa</taxon>
    </lineage>
</organism>
<accession>A0AAV6GMQ0</accession>
<keyword evidence="3" id="KW-0964">Secreted</keyword>
<feature type="domain" description="ILEI/PANDER" evidence="9">
    <location>
        <begin position="138"/>
        <end position="225"/>
    </location>
</feature>
<dbReference type="InterPro" id="IPR039220">
    <property type="entry name" value="FAM3"/>
</dbReference>
<keyword evidence="8" id="KW-0812">Transmembrane</keyword>
<feature type="transmembrane region" description="Helical" evidence="8">
    <location>
        <begin position="21"/>
        <end position="41"/>
    </location>
</feature>